<dbReference type="EMBL" id="HBEO01003465">
    <property type="protein sequence ID" value="CAD8469452.1"/>
    <property type="molecule type" value="Transcribed_RNA"/>
</dbReference>
<evidence type="ECO:0000256" key="2">
    <source>
        <dbReference type="ARBA" id="ARBA00023242"/>
    </source>
</evidence>
<feature type="region of interest" description="Disordered" evidence="3">
    <location>
        <begin position="145"/>
        <end position="170"/>
    </location>
</feature>
<dbReference type="Gene3D" id="4.10.240.10">
    <property type="entry name" value="Zn(2)-C6 fungal-type DNA-binding domain"/>
    <property type="match status" value="1"/>
</dbReference>
<dbReference type="PANTHER" id="PTHR47659:SF7">
    <property type="entry name" value="FUNGAL TRANSCRIPTIONAL REGULATORY PROTEIN, N-TERMINAL DOMAIN-CONTAINING PROTEIN"/>
    <property type="match status" value="1"/>
</dbReference>
<keyword evidence="1" id="KW-0479">Metal-binding</keyword>
<dbReference type="CDD" id="cd00067">
    <property type="entry name" value="GAL4"/>
    <property type="match status" value="1"/>
</dbReference>
<dbReference type="GO" id="GO:0008270">
    <property type="term" value="F:zinc ion binding"/>
    <property type="evidence" value="ECO:0007669"/>
    <property type="project" value="InterPro"/>
</dbReference>
<keyword evidence="2" id="KW-0539">Nucleus</keyword>
<name>A0A6T7MHU9_9CRYP</name>
<dbReference type="SUPFAM" id="SSF57701">
    <property type="entry name" value="Zn2/Cys6 DNA-binding domain"/>
    <property type="match status" value="1"/>
</dbReference>
<reference evidence="6" key="1">
    <citation type="submission" date="2021-01" db="EMBL/GenBank/DDBJ databases">
        <authorList>
            <person name="Corre E."/>
            <person name="Pelletier E."/>
            <person name="Niang G."/>
            <person name="Scheremetjew M."/>
            <person name="Finn R."/>
            <person name="Kale V."/>
            <person name="Holt S."/>
            <person name="Cochrane G."/>
            <person name="Meng A."/>
            <person name="Brown T."/>
            <person name="Cohen L."/>
        </authorList>
    </citation>
    <scope>NUCLEOTIDE SEQUENCE</scope>
    <source>
        <strain evidence="6">CCMP325</strain>
    </source>
</reference>
<feature type="domain" description="Zn(2)-C6 fungal-type" evidence="4">
    <location>
        <begin position="112"/>
        <end position="141"/>
    </location>
</feature>
<evidence type="ECO:0000313" key="5">
    <source>
        <dbReference type="EMBL" id="CAD8469452.1"/>
    </source>
</evidence>
<dbReference type="PANTHER" id="PTHR47659">
    <property type="entry name" value="ZN(II)2CYS6 TRANSCRIPTION FACTOR (EUROFUNG)-RELATED"/>
    <property type="match status" value="1"/>
</dbReference>
<protein>
    <recommendedName>
        <fullName evidence="4">Zn(2)-C6 fungal-type domain-containing protein</fullName>
    </recommendedName>
</protein>
<evidence type="ECO:0000313" key="6">
    <source>
        <dbReference type="EMBL" id="CAD8469453.1"/>
    </source>
</evidence>
<feature type="compositionally biased region" description="Basic residues" evidence="3">
    <location>
        <begin position="145"/>
        <end position="156"/>
    </location>
</feature>
<gene>
    <name evidence="5" type="ORF">HPHI1048_LOCUS2450</name>
    <name evidence="6" type="ORF">HPHI1048_LOCUS2451</name>
</gene>
<dbReference type="InterPro" id="IPR001138">
    <property type="entry name" value="Zn2Cys6_DnaBD"/>
</dbReference>
<evidence type="ECO:0000256" key="3">
    <source>
        <dbReference type="SAM" id="MobiDB-lite"/>
    </source>
</evidence>
<dbReference type="SMART" id="SM00066">
    <property type="entry name" value="GAL4"/>
    <property type="match status" value="1"/>
</dbReference>
<dbReference type="InterPro" id="IPR036864">
    <property type="entry name" value="Zn2-C6_fun-type_DNA-bd_sf"/>
</dbReference>
<dbReference type="AlphaFoldDB" id="A0A6T7MHU9"/>
<dbReference type="Pfam" id="PF00172">
    <property type="entry name" value="Zn_clus"/>
    <property type="match status" value="1"/>
</dbReference>
<evidence type="ECO:0000259" key="4">
    <source>
        <dbReference type="PROSITE" id="PS50048"/>
    </source>
</evidence>
<feature type="region of interest" description="Disordered" evidence="3">
    <location>
        <begin position="50"/>
        <end position="73"/>
    </location>
</feature>
<organism evidence="6">
    <name type="scientific">Hanusia phi</name>
    <dbReference type="NCBI Taxonomy" id="3032"/>
    <lineage>
        <taxon>Eukaryota</taxon>
        <taxon>Cryptophyceae</taxon>
        <taxon>Pyrenomonadales</taxon>
        <taxon>Geminigeraceae</taxon>
        <taxon>Hanusia</taxon>
    </lineage>
</organism>
<sequence>MLNWTPRPRHADPATDLLAFPPLEDAISHLVVHAEDLLSFMDFTEIEPENHEDELTTSNSPALKEDQKDETAVTQLAAADQIIYGLPPQDTPLPDQELLPDDKARRHYTKQACVQCKQKKQKCEEGRPCHRCINALRTCTDVAPGRRRRRRGKASRQHAAAQVQLTSVSE</sequence>
<evidence type="ECO:0000256" key="1">
    <source>
        <dbReference type="ARBA" id="ARBA00022723"/>
    </source>
</evidence>
<accession>A0A6T7MHU9</accession>
<dbReference type="GO" id="GO:0000981">
    <property type="term" value="F:DNA-binding transcription factor activity, RNA polymerase II-specific"/>
    <property type="evidence" value="ECO:0007669"/>
    <property type="project" value="InterPro"/>
</dbReference>
<dbReference type="InterPro" id="IPR050335">
    <property type="entry name" value="ERT1_acuK_gluconeogen_tf"/>
</dbReference>
<dbReference type="PROSITE" id="PS00463">
    <property type="entry name" value="ZN2_CY6_FUNGAL_1"/>
    <property type="match status" value="1"/>
</dbReference>
<proteinExistence type="predicted"/>
<dbReference type="EMBL" id="HBEO01003466">
    <property type="protein sequence ID" value="CAD8469453.1"/>
    <property type="molecule type" value="Transcribed_RNA"/>
</dbReference>
<dbReference type="PROSITE" id="PS50048">
    <property type="entry name" value="ZN2_CY6_FUNGAL_2"/>
    <property type="match status" value="1"/>
</dbReference>